<gene>
    <name evidence="1" type="ORF">ACFQKB_04345</name>
</gene>
<dbReference type="Proteomes" id="UP001596380">
    <property type="component" value="Unassembled WGS sequence"/>
</dbReference>
<evidence type="ECO:0000313" key="1">
    <source>
        <dbReference type="EMBL" id="MFC6878989.1"/>
    </source>
</evidence>
<dbReference type="RefSeq" id="WP_378063052.1">
    <property type="nucleotide sequence ID" value="NZ_JBHSXS010000002.1"/>
</dbReference>
<sequence>MAMEHETSDIVGSALLEAFAQRGLQAALPEPGTVSVVLPDGSQARADIRGWRDHAERGPRSELARVAGEYADQAVAAFGRHAAAPAQAGGGAANLRVRLYPEAAFDEEMRAALVTRRLAPGLLQTVVVDHPDSIMPLNRADLGGTSEEEVFGAALTRSIEDEPHHVTAEAADEVRLVTIGERHRYVGAHVQVLARYVDGPLPYGALVSFPLPEYVVTHSIGGGNSVFTAIATLQDVTAKLAAAGEKPISSQVYWWRPGAYERMPEKEALYSGRVPDLAPVGVVFDDTGQSVSPLTAESDELIRAWLNDHQG</sequence>
<name>A0ABW2CBJ3_9ACTN</name>
<accession>A0ABW2CBJ3</accession>
<protein>
    <submittedName>
        <fullName evidence="1">Uncharacterized protein</fullName>
    </submittedName>
</protein>
<organism evidence="1 2">
    <name type="scientific">Actinomadura yumaensis</name>
    <dbReference type="NCBI Taxonomy" id="111807"/>
    <lineage>
        <taxon>Bacteria</taxon>
        <taxon>Bacillati</taxon>
        <taxon>Actinomycetota</taxon>
        <taxon>Actinomycetes</taxon>
        <taxon>Streptosporangiales</taxon>
        <taxon>Thermomonosporaceae</taxon>
        <taxon>Actinomadura</taxon>
    </lineage>
</organism>
<keyword evidence="2" id="KW-1185">Reference proteome</keyword>
<proteinExistence type="predicted"/>
<reference evidence="2" key="1">
    <citation type="journal article" date="2019" name="Int. J. Syst. Evol. Microbiol.">
        <title>The Global Catalogue of Microorganisms (GCM) 10K type strain sequencing project: providing services to taxonomists for standard genome sequencing and annotation.</title>
        <authorList>
            <consortium name="The Broad Institute Genomics Platform"/>
            <consortium name="The Broad Institute Genome Sequencing Center for Infectious Disease"/>
            <person name="Wu L."/>
            <person name="Ma J."/>
        </authorList>
    </citation>
    <scope>NUCLEOTIDE SEQUENCE [LARGE SCALE GENOMIC DNA]</scope>
    <source>
        <strain evidence="2">JCM 3369</strain>
    </source>
</reference>
<dbReference type="EMBL" id="JBHSXS010000002">
    <property type="protein sequence ID" value="MFC6878989.1"/>
    <property type="molecule type" value="Genomic_DNA"/>
</dbReference>
<comment type="caution">
    <text evidence="1">The sequence shown here is derived from an EMBL/GenBank/DDBJ whole genome shotgun (WGS) entry which is preliminary data.</text>
</comment>
<evidence type="ECO:0000313" key="2">
    <source>
        <dbReference type="Proteomes" id="UP001596380"/>
    </source>
</evidence>